<comment type="caution">
    <text evidence="1">The sequence shown here is derived from an EMBL/GenBank/DDBJ whole genome shotgun (WGS) entry which is preliminary data.</text>
</comment>
<reference evidence="1 2" key="1">
    <citation type="submission" date="2015-01" db="EMBL/GenBank/DDBJ databases">
        <title>Evolution of Trichinella species and genotypes.</title>
        <authorList>
            <person name="Korhonen P.K."/>
            <person name="Edoardo P."/>
            <person name="Giuseppe L.R."/>
            <person name="Gasser R.B."/>
        </authorList>
    </citation>
    <scope>NUCLEOTIDE SEQUENCE [LARGE SCALE GENOMIC DNA]</scope>
    <source>
        <strain evidence="1">ISS417</strain>
    </source>
</reference>
<evidence type="ECO:0000313" key="2">
    <source>
        <dbReference type="Proteomes" id="UP000055048"/>
    </source>
</evidence>
<dbReference type="EMBL" id="JYDJ01000266">
    <property type="protein sequence ID" value="KRX38477.1"/>
    <property type="molecule type" value="Genomic_DNA"/>
</dbReference>
<name>A0A0V0THJ0_9BILA</name>
<keyword evidence="2" id="KW-1185">Reference proteome</keyword>
<protein>
    <submittedName>
        <fullName evidence="1">Uncharacterized protein</fullName>
    </submittedName>
</protein>
<dbReference type="AlphaFoldDB" id="A0A0V0THJ0"/>
<proteinExistence type="predicted"/>
<sequence>MQSLICQSALNFILNKFTKAAHLTIQQTVHAIASFIYLTRNKIALDFYLRRSFFLVNILKAIQRFKSGVIFR</sequence>
<accession>A0A0V0THJ0</accession>
<organism evidence="1 2">
    <name type="scientific">Trichinella murrelli</name>
    <dbReference type="NCBI Taxonomy" id="144512"/>
    <lineage>
        <taxon>Eukaryota</taxon>
        <taxon>Metazoa</taxon>
        <taxon>Ecdysozoa</taxon>
        <taxon>Nematoda</taxon>
        <taxon>Enoplea</taxon>
        <taxon>Dorylaimia</taxon>
        <taxon>Trichinellida</taxon>
        <taxon>Trichinellidae</taxon>
        <taxon>Trichinella</taxon>
    </lineage>
</organism>
<gene>
    <name evidence="1" type="ORF">T05_7993</name>
</gene>
<evidence type="ECO:0000313" key="1">
    <source>
        <dbReference type="EMBL" id="KRX38477.1"/>
    </source>
</evidence>
<dbReference type="Proteomes" id="UP000055048">
    <property type="component" value="Unassembled WGS sequence"/>
</dbReference>